<dbReference type="PANTHER" id="PTHR33408:SF2">
    <property type="entry name" value="TRANSPOSASE DDE DOMAIN-CONTAINING PROTEIN"/>
    <property type="match status" value="1"/>
</dbReference>
<dbReference type="Pfam" id="PF13751">
    <property type="entry name" value="DDE_Tnp_1_6"/>
    <property type="match status" value="1"/>
</dbReference>
<protein>
    <submittedName>
        <fullName evidence="2">Ribosomal protein L44E</fullName>
    </submittedName>
</protein>
<evidence type="ECO:0000313" key="3">
    <source>
        <dbReference type="Proteomes" id="UP001519345"/>
    </source>
</evidence>
<comment type="caution">
    <text evidence="2">The sequence shown here is derived from an EMBL/GenBank/DDBJ whole genome shotgun (WGS) entry which is preliminary data.</text>
</comment>
<name>A0ABS4IGN2_9BACI</name>
<feature type="domain" description="Transposase DDE" evidence="1">
    <location>
        <begin position="15"/>
        <end position="133"/>
    </location>
</feature>
<dbReference type="EMBL" id="JAGGKX010000010">
    <property type="protein sequence ID" value="MBP1970028.1"/>
    <property type="molecule type" value="Genomic_DNA"/>
</dbReference>
<dbReference type="GO" id="GO:0005840">
    <property type="term" value="C:ribosome"/>
    <property type="evidence" value="ECO:0007669"/>
    <property type="project" value="UniProtKB-KW"/>
</dbReference>
<evidence type="ECO:0000259" key="1">
    <source>
        <dbReference type="Pfam" id="PF13751"/>
    </source>
</evidence>
<keyword evidence="3" id="KW-1185">Reference proteome</keyword>
<organism evidence="2 3">
    <name type="scientific">Virgibacillus natechei</name>
    <dbReference type="NCBI Taxonomy" id="1216297"/>
    <lineage>
        <taxon>Bacteria</taxon>
        <taxon>Bacillati</taxon>
        <taxon>Bacillota</taxon>
        <taxon>Bacilli</taxon>
        <taxon>Bacillales</taxon>
        <taxon>Bacillaceae</taxon>
        <taxon>Virgibacillus</taxon>
    </lineage>
</organism>
<sequence length="145" mass="17191">MDKFEIDPETREITSCPQGYKPSVSIYDAEKEIYTAKFYKEHCQACPLLNQCQVKEQKKAYHVSFSEKKRRTDQTRAKIGTERHRELSNFRAGVEGVPSVLKRACPWEHLPVRGQVRQKTWIFASIIAQNFKRWPQPLYRWLRAF</sequence>
<keyword evidence="2" id="KW-0689">Ribosomal protein</keyword>
<dbReference type="PANTHER" id="PTHR33408">
    <property type="entry name" value="TRANSPOSASE"/>
    <property type="match status" value="1"/>
</dbReference>
<accession>A0ABS4IGN2</accession>
<proteinExistence type="predicted"/>
<keyword evidence="2" id="KW-0687">Ribonucleoprotein</keyword>
<reference evidence="2 3" key="1">
    <citation type="submission" date="2021-03" db="EMBL/GenBank/DDBJ databases">
        <title>Genomic Encyclopedia of Type Strains, Phase IV (KMG-IV): sequencing the most valuable type-strain genomes for metagenomic binning, comparative biology and taxonomic classification.</title>
        <authorList>
            <person name="Goeker M."/>
        </authorList>
    </citation>
    <scope>NUCLEOTIDE SEQUENCE [LARGE SCALE GENOMIC DNA]</scope>
    <source>
        <strain evidence="2 3">DSM 25609</strain>
    </source>
</reference>
<evidence type="ECO:0000313" key="2">
    <source>
        <dbReference type="EMBL" id="MBP1970028.1"/>
    </source>
</evidence>
<dbReference type="Proteomes" id="UP001519345">
    <property type="component" value="Unassembled WGS sequence"/>
</dbReference>
<dbReference type="RefSeq" id="WP_209463191.1">
    <property type="nucleotide sequence ID" value="NZ_CP110224.1"/>
</dbReference>
<dbReference type="InterPro" id="IPR025668">
    <property type="entry name" value="Tnp_DDE_dom"/>
</dbReference>
<gene>
    <name evidence="2" type="ORF">J2Z83_002144</name>
</gene>